<organism evidence="2 3">
    <name type="scientific">Nakamurella leprariae</name>
    <dbReference type="NCBI Taxonomy" id="2803911"/>
    <lineage>
        <taxon>Bacteria</taxon>
        <taxon>Bacillati</taxon>
        <taxon>Actinomycetota</taxon>
        <taxon>Actinomycetes</taxon>
        <taxon>Nakamurellales</taxon>
        <taxon>Nakamurellaceae</taxon>
        <taxon>Nakamurella</taxon>
    </lineage>
</organism>
<sequence length="308" mass="31241">MEARRVGRSGLIVSRLGLGTMGWGRGTDTDDAAAQLAAFVAAGGTLVDTANVYGDGDAERMLGTLLPDVARRAQVVLAATTVGVGGGRRALITALDESLRRLGTDSVDLWQVHGFDTGTPLEETVSALELAVRTGRAGYVGISGCTGWELAAVAGWAGAQGGPLVSAEVEYSLLERSPEESVLPAAAALGLGVLAWAPLGRGVLTGKYRHGTPADSRGASSSFARYVNRHRAPGADRVVDAVVTAAQGLGLAPLTVALAWARDRPGVATAIAGARTAPQLDAVLAADATVLPPEIVAALDEVSGGPAH</sequence>
<dbReference type="InterPro" id="IPR023210">
    <property type="entry name" value="NADP_OxRdtase_dom"/>
</dbReference>
<feature type="domain" description="NADP-dependent oxidoreductase" evidence="1">
    <location>
        <begin position="15"/>
        <end position="302"/>
    </location>
</feature>
<evidence type="ECO:0000259" key="1">
    <source>
        <dbReference type="Pfam" id="PF00248"/>
    </source>
</evidence>
<keyword evidence="3" id="KW-1185">Reference proteome</keyword>
<dbReference type="AlphaFoldDB" id="A0A938YAK0"/>
<reference evidence="2" key="1">
    <citation type="submission" date="2021-01" db="EMBL/GenBank/DDBJ databases">
        <title>YIM 132084 draft genome.</title>
        <authorList>
            <person name="An D."/>
        </authorList>
    </citation>
    <scope>NUCLEOTIDE SEQUENCE</scope>
    <source>
        <strain evidence="2">YIM 132084</strain>
    </source>
</reference>
<proteinExistence type="predicted"/>
<dbReference type="PANTHER" id="PTHR43364">
    <property type="entry name" value="NADH-SPECIFIC METHYLGLYOXAL REDUCTASE-RELATED"/>
    <property type="match status" value="1"/>
</dbReference>
<dbReference type="RefSeq" id="WP_205259029.1">
    <property type="nucleotide sequence ID" value="NZ_JAERWK010000003.1"/>
</dbReference>
<dbReference type="SUPFAM" id="SSF51430">
    <property type="entry name" value="NAD(P)-linked oxidoreductase"/>
    <property type="match status" value="1"/>
</dbReference>
<gene>
    <name evidence="2" type="ORF">JL106_02100</name>
</gene>
<evidence type="ECO:0000313" key="2">
    <source>
        <dbReference type="EMBL" id="MBM9466071.1"/>
    </source>
</evidence>
<dbReference type="Gene3D" id="3.20.20.100">
    <property type="entry name" value="NADP-dependent oxidoreductase domain"/>
    <property type="match status" value="1"/>
</dbReference>
<dbReference type="Pfam" id="PF00248">
    <property type="entry name" value="Aldo_ket_red"/>
    <property type="match status" value="1"/>
</dbReference>
<comment type="caution">
    <text evidence="2">The sequence shown here is derived from an EMBL/GenBank/DDBJ whole genome shotgun (WGS) entry which is preliminary data.</text>
</comment>
<dbReference type="Proteomes" id="UP000663792">
    <property type="component" value="Unassembled WGS sequence"/>
</dbReference>
<evidence type="ECO:0000313" key="3">
    <source>
        <dbReference type="Proteomes" id="UP000663792"/>
    </source>
</evidence>
<dbReference type="InterPro" id="IPR050523">
    <property type="entry name" value="AKR_Detox_Biosynth"/>
</dbReference>
<dbReference type="InterPro" id="IPR036812">
    <property type="entry name" value="NAD(P)_OxRdtase_dom_sf"/>
</dbReference>
<accession>A0A938YAK0</accession>
<dbReference type="PANTHER" id="PTHR43364:SF18">
    <property type="entry name" value="OXIDOREDUCTASE"/>
    <property type="match status" value="1"/>
</dbReference>
<protein>
    <submittedName>
        <fullName evidence="2">Aldo/keto reductase</fullName>
    </submittedName>
</protein>
<dbReference type="EMBL" id="JAERWK010000003">
    <property type="protein sequence ID" value="MBM9466071.1"/>
    <property type="molecule type" value="Genomic_DNA"/>
</dbReference>
<name>A0A938YAK0_9ACTN</name>
<dbReference type="GO" id="GO:0005829">
    <property type="term" value="C:cytosol"/>
    <property type="evidence" value="ECO:0007669"/>
    <property type="project" value="TreeGrafter"/>
</dbReference>